<dbReference type="Gene3D" id="3.40.190.10">
    <property type="entry name" value="Periplasmic binding protein-like II"/>
    <property type="match status" value="1"/>
</dbReference>
<comment type="subcellular location">
    <subcellularLocation>
        <location evidence="1">Periplasm</location>
    </subcellularLocation>
</comment>
<dbReference type="SUPFAM" id="SSF53850">
    <property type="entry name" value="Periplasmic binding protein-like II"/>
    <property type="match status" value="1"/>
</dbReference>
<keyword evidence="3" id="KW-0732">Signal</keyword>
<dbReference type="GO" id="GO:0015833">
    <property type="term" value="P:peptide transport"/>
    <property type="evidence" value="ECO:0007669"/>
    <property type="project" value="TreeGrafter"/>
</dbReference>
<sequence>MLKHLVEHGGTHLLPVSSPCDSGRLRDCIGPRGDAFQTARPCAAHPPHFDASSLSPRISFLDAINQATGESLDPGINKTNKRGLIAPVKRELNMTISRREILKAGLAAGTALSIPSGLRAQTVSAGARTVHMVKGDLRIFDPIWTATNITADYGAAIYDTLFAFDSKFMPQPQMVGKFDVSDDKNIYMFELRDGLVWHDGTPVTAADCVASIRCWGQVAPGGQLIMALASDISKKDDTTFTISLKEPLGLLVSWRTLRRRACSLCARKTRTALRLSRLLRRLDRGRLSSMKLLPSHAEATPLIAMKNRYRARSRPTDWLAGRSSTSIASSGMLSPTSGRRWQPCNRVDRLLRDAAGRPLHLGRERSQP</sequence>
<evidence type="ECO:0000313" key="6">
    <source>
        <dbReference type="Proteomes" id="UP000245631"/>
    </source>
</evidence>
<comment type="similarity">
    <text evidence="2">Belongs to the bacterial solute-binding protein 5 family.</text>
</comment>
<dbReference type="EMBL" id="QGGH01000035">
    <property type="protein sequence ID" value="PWJ84341.1"/>
    <property type="molecule type" value="Genomic_DNA"/>
</dbReference>
<dbReference type="RefSeq" id="WP_342770070.1">
    <property type="nucleotide sequence ID" value="NZ_QGGH01000035.1"/>
</dbReference>
<dbReference type="GeneID" id="90077107"/>
<evidence type="ECO:0000256" key="2">
    <source>
        <dbReference type="ARBA" id="ARBA00005695"/>
    </source>
</evidence>
<evidence type="ECO:0000313" key="5">
    <source>
        <dbReference type="EMBL" id="PWJ84341.1"/>
    </source>
</evidence>
<comment type="caution">
    <text evidence="5">The sequence shown here is derived from an EMBL/GenBank/DDBJ whole genome shotgun (WGS) entry which is preliminary data.</text>
</comment>
<dbReference type="InterPro" id="IPR039424">
    <property type="entry name" value="SBP_5"/>
</dbReference>
<dbReference type="InterPro" id="IPR000914">
    <property type="entry name" value="SBP_5_dom"/>
</dbReference>
<gene>
    <name evidence="5" type="ORF">C8D77_1353</name>
</gene>
<feature type="domain" description="Solute-binding protein family 5" evidence="4">
    <location>
        <begin position="170"/>
        <end position="247"/>
    </location>
</feature>
<accession>A0A8E3B0U6</accession>
<evidence type="ECO:0000256" key="3">
    <source>
        <dbReference type="ARBA" id="ARBA00022729"/>
    </source>
</evidence>
<dbReference type="PANTHER" id="PTHR30290:SF38">
    <property type="entry name" value="D,D-DIPEPTIDE-BINDING PERIPLASMIC PROTEIN DDPA-RELATED"/>
    <property type="match status" value="1"/>
</dbReference>
<name>A0A8E3B0U6_RHILI</name>
<reference evidence="5 6" key="1">
    <citation type="submission" date="2018-05" db="EMBL/GenBank/DDBJ databases">
        <title>Genomic Encyclopedia of Type Strains, Phase IV (KMG-IV): sequencing the most valuable type-strain genomes for metagenomic binning, comparative biology and taxonomic classification.</title>
        <authorList>
            <person name="Goeker M."/>
        </authorList>
    </citation>
    <scope>NUCLEOTIDE SEQUENCE [LARGE SCALE GENOMIC DNA]</scope>
    <source>
        <strain evidence="5 6">DSM 2626</strain>
    </source>
</reference>
<dbReference type="GO" id="GO:1904680">
    <property type="term" value="F:peptide transmembrane transporter activity"/>
    <property type="evidence" value="ECO:0007669"/>
    <property type="project" value="TreeGrafter"/>
</dbReference>
<evidence type="ECO:0000256" key="1">
    <source>
        <dbReference type="ARBA" id="ARBA00004418"/>
    </source>
</evidence>
<dbReference type="Proteomes" id="UP000245631">
    <property type="component" value="Unassembled WGS sequence"/>
</dbReference>
<protein>
    <submittedName>
        <fullName evidence="5">Extracellular solute-binding protein (Family 5)</fullName>
    </submittedName>
</protein>
<organism evidence="5 6">
    <name type="scientific">Rhizobium loti</name>
    <name type="common">Mesorhizobium loti</name>
    <dbReference type="NCBI Taxonomy" id="381"/>
    <lineage>
        <taxon>Bacteria</taxon>
        <taxon>Pseudomonadati</taxon>
        <taxon>Pseudomonadota</taxon>
        <taxon>Alphaproteobacteria</taxon>
        <taxon>Hyphomicrobiales</taxon>
        <taxon>Phyllobacteriaceae</taxon>
        <taxon>Mesorhizobium</taxon>
    </lineage>
</organism>
<dbReference type="Pfam" id="PF00496">
    <property type="entry name" value="SBP_bac_5"/>
    <property type="match status" value="1"/>
</dbReference>
<dbReference type="AlphaFoldDB" id="A0A8E3B0U6"/>
<evidence type="ECO:0000259" key="4">
    <source>
        <dbReference type="Pfam" id="PF00496"/>
    </source>
</evidence>
<dbReference type="PANTHER" id="PTHR30290">
    <property type="entry name" value="PERIPLASMIC BINDING COMPONENT OF ABC TRANSPORTER"/>
    <property type="match status" value="1"/>
</dbReference>
<proteinExistence type="inferred from homology"/>